<dbReference type="Pfam" id="PF20737">
    <property type="entry name" value="Glyco_hydro127C"/>
    <property type="match status" value="1"/>
</dbReference>
<gene>
    <name evidence="2" type="ORF">NCTC10343_00226</name>
</gene>
<dbReference type="AlphaFoldDB" id="A0A378XPD0"/>
<feature type="domain" description="Non-reducing end beta-L-arabinofuranosidase-like GH127 C-terminal" evidence="1">
    <location>
        <begin position="36"/>
        <end position="144"/>
    </location>
</feature>
<dbReference type="PANTHER" id="PTHR43465">
    <property type="entry name" value="DUF1680 DOMAIN PROTEIN (AFU_ORTHOLOGUE AFUA_1G08910)"/>
    <property type="match status" value="1"/>
</dbReference>
<evidence type="ECO:0000313" key="2">
    <source>
        <dbReference type="EMBL" id="SUA62147.1"/>
    </source>
</evidence>
<dbReference type="InterPro" id="IPR049174">
    <property type="entry name" value="Beta-AFase-like"/>
</dbReference>
<dbReference type="Proteomes" id="UP000254400">
    <property type="component" value="Unassembled WGS sequence"/>
</dbReference>
<reference evidence="2 3" key="1">
    <citation type="submission" date="2018-06" db="EMBL/GenBank/DDBJ databases">
        <authorList>
            <consortium name="Pathogen Informatics"/>
            <person name="Doyle S."/>
        </authorList>
    </citation>
    <scope>NUCLEOTIDE SEQUENCE [LARGE SCALE GENOMIC DNA]</scope>
    <source>
        <strain evidence="2 3">NCTC10343</strain>
    </source>
</reference>
<name>A0A378XPD0_PAEPO</name>
<accession>A0A378XPD0</accession>
<evidence type="ECO:0000259" key="1">
    <source>
        <dbReference type="Pfam" id="PF20737"/>
    </source>
</evidence>
<dbReference type="InterPro" id="IPR049049">
    <property type="entry name" value="Beta-AFase-like_GH127_C"/>
</dbReference>
<evidence type="ECO:0000313" key="3">
    <source>
        <dbReference type="Proteomes" id="UP000254400"/>
    </source>
</evidence>
<sequence>MNGEVIALDQLEKGYVEIQCTWKDGDVVTLHLAMPVERIRSNPLVSMNQQQIALQRGPVVYCLEEADNGANLAGLRLPKDSPITEEFSENLLGGIVKLTIEGHRVKSSNALYSSEPLELVPQQITAIPYYAWCNRAKGEMRVWVYES</sequence>
<proteinExistence type="predicted"/>
<dbReference type="GO" id="GO:0016787">
    <property type="term" value="F:hydrolase activity"/>
    <property type="evidence" value="ECO:0007669"/>
    <property type="project" value="UniProtKB-KW"/>
</dbReference>
<dbReference type="PANTHER" id="PTHR43465:SF2">
    <property type="entry name" value="DUF1680 DOMAIN PROTEIN (AFU_ORTHOLOGUE AFUA_1G08910)"/>
    <property type="match status" value="1"/>
</dbReference>
<dbReference type="EMBL" id="UGSC01000001">
    <property type="protein sequence ID" value="SUA62147.1"/>
    <property type="molecule type" value="Genomic_DNA"/>
</dbReference>
<keyword evidence="2" id="KW-0378">Hydrolase</keyword>
<protein>
    <submittedName>
        <fullName evidence="2">Glycosyl hydrolase</fullName>
    </submittedName>
</protein>
<organism evidence="2 3">
    <name type="scientific">Paenibacillus polymyxa</name>
    <name type="common">Bacillus polymyxa</name>
    <dbReference type="NCBI Taxonomy" id="1406"/>
    <lineage>
        <taxon>Bacteria</taxon>
        <taxon>Bacillati</taxon>
        <taxon>Bacillota</taxon>
        <taxon>Bacilli</taxon>
        <taxon>Bacillales</taxon>
        <taxon>Paenibacillaceae</taxon>
        <taxon>Paenibacillus</taxon>
    </lineage>
</organism>